<dbReference type="SUPFAM" id="SSF55073">
    <property type="entry name" value="Nucleotide cyclase"/>
    <property type="match status" value="1"/>
</dbReference>
<dbReference type="SMART" id="SM00267">
    <property type="entry name" value="GGDEF"/>
    <property type="match status" value="1"/>
</dbReference>
<dbReference type="InterPro" id="IPR029787">
    <property type="entry name" value="Nucleotide_cyclase"/>
</dbReference>
<evidence type="ECO:0000256" key="4">
    <source>
        <dbReference type="SAM" id="MobiDB-lite"/>
    </source>
</evidence>
<sequence length="348" mass="38133">MAEIYLLALCLQVLIAPALYLLGYSTLGHLNLVCVLAYVLALRLHRHLWVALALGVKLSAFLLLLIYGAWVTGSASSVVYCLLFAEVELMLADLRRRTKLLLTVGLAALALGVADLPGPASPPLGFQGHLLTNFVLVAVFAMLCMVMLRMLTITDRHEYRYRRDAMHDSLTLVLNRRAIFEKASTYWRQQSAFAMILVDADHFKEINDNFGHTAGDAVLHHLAGVLRDALRGEDDVGRVGGEEFLLLLPETSISEALTVAERIRIRLARRPCQFGGQLMPVTLSMGVACSGEGEQLQSIIELADRRLYAAKSAGRNQVVSEGHIESANSRNAGRLSRGVKDALQSESG</sequence>
<reference evidence="7" key="1">
    <citation type="submission" date="2024-06" db="EMBL/GenBank/DDBJ databases">
        <title>Complete genome of Salinicola endophyticus HNIBRBA4755.</title>
        <authorList>
            <person name="Shin S.Y."/>
            <person name="Kang H."/>
            <person name="Song J."/>
        </authorList>
    </citation>
    <scope>NUCLEOTIDE SEQUENCE</scope>
    <source>
        <strain evidence="7">HNIBRBA4755</strain>
    </source>
</reference>
<dbReference type="RefSeq" id="WP_353979547.1">
    <property type="nucleotide sequence ID" value="NZ_CP159578.1"/>
</dbReference>
<dbReference type="EC" id="2.7.7.65" evidence="2"/>
<feature type="transmembrane region" description="Helical" evidence="5">
    <location>
        <begin position="130"/>
        <end position="152"/>
    </location>
</feature>
<feature type="transmembrane region" description="Helical" evidence="5">
    <location>
        <begin position="20"/>
        <end position="41"/>
    </location>
</feature>
<feature type="domain" description="GGDEF" evidence="6">
    <location>
        <begin position="191"/>
        <end position="323"/>
    </location>
</feature>
<feature type="region of interest" description="Disordered" evidence="4">
    <location>
        <begin position="321"/>
        <end position="348"/>
    </location>
</feature>
<dbReference type="GO" id="GO:0043709">
    <property type="term" value="P:cell adhesion involved in single-species biofilm formation"/>
    <property type="evidence" value="ECO:0007669"/>
    <property type="project" value="TreeGrafter"/>
</dbReference>
<dbReference type="NCBIfam" id="TIGR00254">
    <property type="entry name" value="GGDEF"/>
    <property type="match status" value="1"/>
</dbReference>
<keyword evidence="5" id="KW-1133">Transmembrane helix</keyword>
<dbReference type="CDD" id="cd01949">
    <property type="entry name" value="GGDEF"/>
    <property type="match status" value="1"/>
</dbReference>
<dbReference type="GO" id="GO:0052621">
    <property type="term" value="F:diguanylate cyclase activity"/>
    <property type="evidence" value="ECO:0007669"/>
    <property type="project" value="UniProtKB-EC"/>
</dbReference>
<dbReference type="AlphaFoldDB" id="A0AB74UCE4"/>
<dbReference type="PROSITE" id="PS50887">
    <property type="entry name" value="GGDEF"/>
    <property type="match status" value="1"/>
</dbReference>
<dbReference type="InterPro" id="IPR000160">
    <property type="entry name" value="GGDEF_dom"/>
</dbReference>
<evidence type="ECO:0000256" key="2">
    <source>
        <dbReference type="ARBA" id="ARBA00012528"/>
    </source>
</evidence>
<keyword evidence="7" id="KW-0808">Transferase</keyword>
<dbReference type="PANTHER" id="PTHR45138:SF9">
    <property type="entry name" value="DIGUANYLATE CYCLASE DGCM-RELATED"/>
    <property type="match status" value="1"/>
</dbReference>
<dbReference type="GO" id="GO:1902201">
    <property type="term" value="P:negative regulation of bacterial-type flagellum-dependent cell motility"/>
    <property type="evidence" value="ECO:0007669"/>
    <property type="project" value="TreeGrafter"/>
</dbReference>
<dbReference type="FunFam" id="3.30.70.270:FF:000001">
    <property type="entry name" value="Diguanylate cyclase domain protein"/>
    <property type="match status" value="1"/>
</dbReference>
<gene>
    <name evidence="7" type="ORF">ABV408_14135</name>
</gene>
<evidence type="ECO:0000313" key="7">
    <source>
        <dbReference type="EMBL" id="XCJ78565.1"/>
    </source>
</evidence>
<dbReference type="PANTHER" id="PTHR45138">
    <property type="entry name" value="REGULATORY COMPONENTS OF SENSORY TRANSDUCTION SYSTEM"/>
    <property type="match status" value="1"/>
</dbReference>
<evidence type="ECO:0000256" key="5">
    <source>
        <dbReference type="SAM" id="Phobius"/>
    </source>
</evidence>
<proteinExistence type="predicted"/>
<keyword evidence="5" id="KW-0812">Transmembrane</keyword>
<dbReference type="InterPro" id="IPR050469">
    <property type="entry name" value="Diguanylate_Cyclase"/>
</dbReference>
<evidence type="ECO:0000256" key="1">
    <source>
        <dbReference type="ARBA" id="ARBA00001946"/>
    </source>
</evidence>
<keyword evidence="5" id="KW-0472">Membrane</keyword>
<comment type="cofactor">
    <cofactor evidence="1">
        <name>Mg(2+)</name>
        <dbReference type="ChEBI" id="CHEBI:18420"/>
    </cofactor>
</comment>
<feature type="transmembrane region" description="Helical" evidence="5">
    <location>
        <begin position="48"/>
        <end position="69"/>
    </location>
</feature>
<dbReference type="Gene3D" id="3.30.70.270">
    <property type="match status" value="1"/>
</dbReference>
<dbReference type="EMBL" id="CP159578">
    <property type="protein sequence ID" value="XCJ78565.1"/>
    <property type="molecule type" value="Genomic_DNA"/>
</dbReference>
<feature type="transmembrane region" description="Helical" evidence="5">
    <location>
        <begin position="100"/>
        <end position="118"/>
    </location>
</feature>
<dbReference type="InterPro" id="IPR043128">
    <property type="entry name" value="Rev_trsase/Diguanyl_cyclase"/>
</dbReference>
<evidence type="ECO:0000256" key="3">
    <source>
        <dbReference type="ARBA" id="ARBA00034247"/>
    </source>
</evidence>
<feature type="transmembrane region" description="Helical" evidence="5">
    <location>
        <begin position="75"/>
        <end position="93"/>
    </location>
</feature>
<comment type="catalytic activity">
    <reaction evidence="3">
        <text>2 GTP = 3',3'-c-di-GMP + 2 diphosphate</text>
        <dbReference type="Rhea" id="RHEA:24898"/>
        <dbReference type="ChEBI" id="CHEBI:33019"/>
        <dbReference type="ChEBI" id="CHEBI:37565"/>
        <dbReference type="ChEBI" id="CHEBI:58805"/>
        <dbReference type="EC" id="2.7.7.65"/>
    </reaction>
</comment>
<accession>A0AB74UCE4</accession>
<dbReference type="Pfam" id="PF00990">
    <property type="entry name" value="GGDEF"/>
    <property type="match status" value="1"/>
</dbReference>
<organism evidence="7">
    <name type="scientific">Salinicola endophyticus</name>
    <dbReference type="NCBI Taxonomy" id="1949083"/>
    <lineage>
        <taxon>Bacteria</taxon>
        <taxon>Pseudomonadati</taxon>
        <taxon>Pseudomonadota</taxon>
        <taxon>Gammaproteobacteria</taxon>
        <taxon>Oceanospirillales</taxon>
        <taxon>Halomonadaceae</taxon>
        <taxon>Salinicola</taxon>
    </lineage>
</organism>
<evidence type="ECO:0000259" key="6">
    <source>
        <dbReference type="PROSITE" id="PS50887"/>
    </source>
</evidence>
<protein>
    <recommendedName>
        <fullName evidence="2">diguanylate cyclase</fullName>
        <ecNumber evidence="2">2.7.7.65</ecNumber>
    </recommendedName>
</protein>
<name>A0AB74UCE4_9GAMM</name>
<keyword evidence="7" id="KW-0548">Nucleotidyltransferase</keyword>
<dbReference type="GO" id="GO:0005886">
    <property type="term" value="C:plasma membrane"/>
    <property type="evidence" value="ECO:0007669"/>
    <property type="project" value="TreeGrafter"/>
</dbReference>